<keyword evidence="3" id="KW-0805">Transcription regulation</keyword>
<keyword evidence="5" id="KW-0804">Transcription</keyword>
<evidence type="ECO:0000256" key="1">
    <source>
        <dbReference type="ARBA" id="ARBA00022723"/>
    </source>
</evidence>
<dbReference type="SUPFAM" id="SSF57701">
    <property type="entry name" value="Zn2/Cys6 DNA-binding domain"/>
    <property type="match status" value="1"/>
</dbReference>
<feature type="domain" description="Zn(2)-C6 fungal-type" evidence="8">
    <location>
        <begin position="20"/>
        <end position="48"/>
    </location>
</feature>
<evidence type="ECO:0000259" key="8">
    <source>
        <dbReference type="PROSITE" id="PS50048"/>
    </source>
</evidence>
<name>A0A9N9W5X0_9HYPO</name>
<evidence type="ECO:0000313" key="9">
    <source>
        <dbReference type="EMBL" id="CAH0043596.1"/>
    </source>
</evidence>
<dbReference type="Proteomes" id="UP000775872">
    <property type="component" value="Unassembled WGS sequence"/>
</dbReference>
<comment type="caution">
    <text evidence="9">The sequence shown here is derived from an EMBL/GenBank/DDBJ whole genome shotgun (WGS) entry which is preliminary data.</text>
</comment>
<feature type="compositionally biased region" description="Low complexity" evidence="7">
    <location>
        <begin position="54"/>
        <end position="82"/>
    </location>
</feature>
<dbReference type="GO" id="GO:0008270">
    <property type="term" value="F:zinc ion binding"/>
    <property type="evidence" value="ECO:0007669"/>
    <property type="project" value="InterPro"/>
</dbReference>
<gene>
    <name evidence="9" type="ORF">CSOL1703_00009487</name>
</gene>
<protein>
    <recommendedName>
        <fullName evidence="8">Zn(2)-C6 fungal-type domain-containing protein</fullName>
    </recommendedName>
</protein>
<proteinExistence type="predicted"/>
<organism evidence="9 10">
    <name type="scientific">Clonostachys solani</name>
    <dbReference type="NCBI Taxonomy" id="160281"/>
    <lineage>
        <taxon>Eukaryota</taxon>
        <taxon>Fungi</taxon>
        <taxon>Dikarya</taxon>
        <taxon>Ascomycota</taxon>
        <taxon>Pezizomycotina</taxon>
        <taxon>Sordariomycetes</taxon>
        <taxon>Hypocreomycetidae</taxon>
        <taxon>Hypocreales</taxon>
        <taxon>Bionectriaceae</taxon>
        <taxon>Clonostachys</taxon>
    </lineage>
</organism>
<accession>A0A9N9W5X0</accession>
<dbReference type="Gene3D" id="4.10.240.10">
    <property type="entry name" value="Zn(2)-C6 fungal-type DNA-binding domain"/>
    <property type="match status" value="1"/>
</dbReference>
<dbReference type="InterPro" id="IPR036864">
    <property type="entry name" value="Zn2-C6_fun-type_DNA-bd_sf"/>
</dbReference>
<dbReference type="AlphaFoldDB" id="A0A9N9W5X0"/>
<dbReference type="Pfam" id="PF00172">
    <property type="entry name" value="Zn_clus"/>
    <property type="match status" value="1"/>
</dbReference>
<evidence type="ECO:0000256" key="4">
    <source>
        <dbReference type="ARBA" id="ARBA00023125"/>
    </source>
</evidence>
<dbReference type="GO" id="GO:0003677">
    <property type="term" value="F:DNA binding"/>
    <property type="evidence" value="ECO:0007669"/>
    <property type="project" value="UniProtKB-KW"/>
</dbReference>
<dbReference type="PANTHER" id="PTHR36206:SF12">
    <property type="entry name" value="ASPERCRYPTIN BIOSYNTHESIS CLUSTER-SPECIFIC TRANSCRIPTION REGULATOR ATNN-RELATED"/>
    <property type="match status" value="1"/>
</dbReference>
<dbReference type="InterPro" id="IPR021858">
    <property type="entry name" value="Fun_TF"/>
</dbReference>
<keyword evidence="1" id="KW-0479">Metal-binding</keyword>
<evidence type="ECO:0000313" key="10">
    <source>
        <dbReference type="Proteomes" id="UP000775872"/>
    </source>
</evidence>
<dbReference type="InterPro" id="IPR001138">
    <property type="entry name" value="Zn2Cys6_DnaBD"/>
</dbReference>
<evidence type="ECO:0000256" key="2">
    <source>
        <dbReference type="ARBA" id="ARBA00022833"/>
    </source>
</evidence>
<dbReference type="EMBL" id="CABFOC020000003">
    <property type="protein sequence ID" value="CAH0043596.1"/>
    <property type="molecule type" value="Genomic_DNA"/>
</dbReference>
<reference evidence="9 10" key="2">
    <citation type="submission" date="2021-10" db="EMBL/GenBank/DDBJ databases">
        <authorList>
            <person name="Piombo E."/>
        </authorList>
    </citation>
    <scope>NUCLEOTIDE SEQUENCE [LARGE SCALE GENOMIC DNA]</scope>
</reference>
<keyword evidence="6" id="KW-0539">Nucleus</keyword>
<evidence type="ECO:0000256" key="7">
    <source>
        <dbReference type="SAM" id="MobiDB-lite"/>
    </source>
</evidence>
<dbReference type="InterPro" id="IPR052360">
    <property type="entry name" value="Transcr_Regulatory_Proteins"/>
</dbReference>
<sequence>MADQSRQAPTKAYHRKVKTGCLTCKIRRVRCDQQKPSCNRCVSTGRKCDGYAQPATKSPSPSRSTSTSSPSPSASASNPPESRQLQIRPRRLSPALSAITSATPTRILLPHKNPAELQVYNYFLQVAAPSISGVFGSEFWLREVPQFCLSDPAIWHAVTALGTVCRDYDFKTRSTAGNVFAMQQIGTSLQHLTQPRSASGMDRWRALIASILFTCISVVQGSYSQALVHASSGAKIFRELEDEDKVLRKGKGGTGRASLSPVSFSSVRSVLITFQIQQSVVDPGDILGSPSIKSQDDSYSAWRTYSAPDRTAIPGHVLTPDNIIRATRAGEALIFGLSFFPALYFEELSALVASRELQLPSIAAKQRSHTRCFKEIGKTIALFEDALTSTAGGFTMGVVDGSSTSGASIRAQIEKALKYLRVYHLTSRLLLHRDPDEQNPAKRLPVLKRLSETIVDLCEELMDLEAAGYGNGDGTYLIPSPPLTNPLSMVALLGFGPAARRRAVALMRRPRLEGVWDTQLSASIIEASMDRQMESRNEYYAAIEKDGGILPQPVVRGTRVEEVDNGVHPQFRSAGFSMVFTGDRSADASIHIWRDLLDGKPPYLKRIEW</sequence>
<evidence type="ECO:0000256" key="3">
    <source>
        <dbReference type="ARBA" id="ARBA00023015"/>
    </source>
</evidence>
<dbReference type="PROSITE" id="PS50048">
    <property type="entry name" value="ZN2_CY6_FUNGAL_2"/>
    <property type="match status" value="1"/>
</dbReference>
<reference evidence="10" key="1">
    <citation type="submission" date="2019-06" db="EMBL/GenBank/DDBJ databases">
        <authorList>
            <person name="Broberg M."/>
        </authorList>
    </citation>
    <scope>NUCLEOTIDE SEQUENCE [LARGE SCALE GENOMIC DNA]</scope>
</reference>
<dbReference type="PROSITE" id="PS00463">
    <property type="entry name" value="ZN2_CY6_FUNGAL_1"/>
    <property type="match status" value="1"/>
</dbReference>
<keyword evidence="10" id="KW-1185">Reference proteome</keyword>
<dbReference type="GO" id="GO:0000981">
    <property type="term" value="F:DNA-binding transcription factor activity, RNA polymerase II-specific"/>
    <property type="evidence" value="ECO:0007669"/>
    <property type="project" value="InterPro"/>
</dbReference>
<dbReference type="SMART" id="SM00066">
    <property type="entry name" value="GAL4"/>
    <property type="match status" value="1"/>
</dbReference>
<keyword evidence="2" id="KW-0862">Zinc</keyword>
<dbReference type="Pfam" id="PF11951">
    <property type="entry name" value="Fungal_trans_2"/>
    <property type="match status" value="1"/>
</dbReference>
<dbReference type="PANTHER" id="PTHR36206">
    <property type="entry name" value="ASPERCRYPTIN BIOSYNTHESIS CLUSTER-SPECIFIC TRANSCRIPTION REGULATOR ATNN-RELATED"/>
    <property type="match status" value="1"/>
</dbReference>
<evidence type="ECO:0000256" key="6">
    <source>
        <dbReference type="ARBA" id="ARBA00023242"/>
    </source>
</evidence>
<feature type="region of interest" description="Disordered" evidence="7">
    <location>
        <begin position="50"/>
        <end position="90"/>
    </location>
</feature>
<keyword evidence="4" id="KW-0238">DNA-binding</keyword>
<dbReference type="OrthoDB" id="2593732at2759"/>
<dbReference type="CDD" id="cd00067">
    <property type="entry name" value="GAL4"/>
    <property type="match status" value="1"/>
</dbReference>
<evidence type="ECO:0000256" key="5">
    <source>
        <dbReference type="ARBA" id="ARBA00023163"/>
    </source>
</evidence>